<comment type="caution">
    <text evidence="6">The sequence shown here is derived from an EMBL/GenBank/DDBJ whole genome shotgun (WGS) entry which is preliminary data.</text>
</comment>
<dbReference type="Pfam" id="PF04060">
    <property type="entry name" value="FeS"/>
    <property type="match status" value="1"/>
</dbReference>
<keyword evidence="3" id="KW-0408">Iron</keyword>
<evidence type="ECO:0000256" key="4">
    <source>
        <dbReference type="ARBA" id="ARBA00023014"/>
    </source>
</evidence>
<dbReference type="GO" id="GO:0046872">
    <property type="term" value="F:metal ion binding"/>
    <property type="evidence" value="ECO:0007669"/>
    <property type="project" value="UniProtKB-KW"/>
</dbReference>
<dbReference type="GO" id="GO:0051539">
    <property type="term" value="F:4 iron, 4 sulfur cluster binding"/>
    <property type="evidence" value="ECO:0007669"/>
    <property type="project" value="UniProtKB-KW"/>
</dbReference>
<evidence type="ECO:0000256" key="1">
    <source>
        <dbReference type="ARBA" id="ARBA00022485"/>
    </source>
</evidence>
<name>A0A644X4N2_9ZZZZ</name>
<dbReference type="Gene3D" id="1.10.15.40">
    <property type="entry name" value="Electron transport complex subunit B, putative Fe-S cluster"/>
    <property type="match status" value="1"/>
</dbReference>
<dbReference type="InterPro" id="IPR051069">
    <property type="entry name" value="ACDS_complex_subunit"/>
</dbReference>
<evidence type="ECO:0000256" key="3">
    <source>
        <dbReference type="ARBA" id="ARBA00023004"/>
    </source>
</evidence>
<proteinExistence type="predicted"/>
<dbReference type="AlphaFoldDB" id="A0A644X4N2"/>
<dbReference type="PROSITE" id="PS51656">
    <property type="entry name" value="4FE4S"/>
    <property type="match status" value="1"/>
</dbReference>
<evidence type="ECO:0000313" key="6">
    <source>
        <dbReference type="EMBL" id="MPM10811.1"/>
    </source>
</evidence>
<sequence>MDKTDIAKYLPQFNCGACGYKTCNSFALAVSKEEAEISLCTVLNQERFKNQKDFLFSELKKGEPNIKQKSYKPLLVEKSNFTGLIDSSNADFLLHPLKGEPSCRETLAVFAHITPVVGMIVKYRPLGCPITHFATIKEINSGLIDVWVTGPPALLNENNTYPVDLGICMVLSFQGVVETRANEDYPAVGKTVKFLPAHCMMGKVHSGVIVSMEGSKARIDCIDLKIWEHTKF</sequence>
<dbReference type="InterPro" id="IPR007202">
    <property type="entry name" value="4Fe-4S_dom"/>
</dbReference>
<keyword evidence="2" id="KW-0479">Metal-binding</keyword>
<evidence type="ECO:0000259" key="5">
    <source>
        <dbReference type="PROSITE" id="PS51656"/>
    </source>
</evidence>
<evidence type="ECO:0000256" key="2">
    <source>
        <dbReference type="ARBA" id="ARBA00022723"/>
    </source>
</evidence>
<dbReference type="EMBL" id="VSSQ01001744">
    <property type="protein sequence ID" value="MPM10811.1"/>
    <property type="molecule type" value="Genomic_DNA"/>
</dbReference>
<dbReference type="PANTHER" id="PTHR36214:SF3">
    <property type="entry name" value="ACETYL-COA DECARBONYLASE_SYNTHASE COMPLEX SUBUNIT GAMMA"/>
    <property type="match status" value="1"/>
</dbReference>
<keyword evidence="1" id="KW-0004">4Fe-4S</keyword>
<organism evidence="6">
    <name type="scientific">bioreactor metagenome</name>
    <dbReference type="NCBI Taxonomy" id="1076179"/>
    <lineage>
        <taxon>unclassified sequences</taxon>
        <taxon>metagenomes</taxon>
        <taxon>ecological metagenomes</taxon>
    </lineage>
</organism>
<feature type="domain" description="4Fe-4S" evidence="5">
    <location>
        <begin position="1"/>
        <end position="57"/>
    </location>
</feature>
<keyword evidence="4" id="KW-0411">Iron-sulfur</keyword>
<gene>
    <name evidence="6" type="primary">rsxB_53</name>
    <name evidence="6" type="ORF">SDC9_57146</name>
</gene>
<accession>A0A644X4N2</accession>
<reference evidence="6" key="1">
    <citation type="submission" date="2019-08" db="EMBL/GenBank/DDBJ databases">
        <authorList>
            <person name="Kucharzyk K."/>
            <person name="Murdoch R.W."/>
            <person name="Higgins S."/>
            <person name="Loffler F."/>
        </authorList>
    </citation>
    <scope>NUCLEOTIDE SEQUENCE</scope>
</reference>
<dbReference type="PANTHER" id="PTHR36214">
    <property type="match status" value="1"/>
</dbReference>
<protein>
    <submittedName>
        <fullName evidence="6">Electron transport complex subunit RsxB</fullName>
    </submittedName>
</protein>